<evidence type="ECO:0000256" key="3">
    <source>
        <dbReference type="ARBA" id="ARBA00022989"/>
    </source>
</evidence>
<accession>A0A8D0DNJ6</accession>
<evidence type="ECO:0000256" key="5">
    <source>
        <dbReference type="SAM" id="Phobius"/>
    </source>
</evidence>
<evidence type="ECO:0000313" key="7">
    <source>
        <dbReference type="Ensembl" id="ENSSMRP00000010875.1"/>
    </source>
</evidence>
<evidence type="ECO:0000259" key="6">
    <source>
        <dbReference type="PROSITE" id="PS51503"/>
    </source>
</evidence>
<dbReference type="GO" id="GO:0097250">
    <property type="term" value="P:mitochondrial respirasome assembly"/>
    <property type="evidence" value="ECO:0007669"/>
    <property type="project" value="TreeGrafter"/>
</dbReference>
<organism evidence="7 8">
    <name type="scientific">Salvator merianae</name>
    <name type="common">Argentine black and white tegu</name>
    <name type="synonym">Tupinambis merianae</name>
    <dbReference type="NCBI Taxonomy" id="96440"/>
    <lineage>
        <taxon>Eukaryota</taxon>
        <taxon>Metazoa</taxon>
        <taxon>Chordata</taxon>
        <taxon>Craniata</taxon>
        <taxon>Vertebrata</taxon>
        <taxon>Euteleostomi</taxon>
        <taxon>Lepidosauria</taxon>
        <taxon>Squamata</taxon>
        <taxon>Bifurcata</taxon>
        <taxon>Unidentata</taxon>
        <taxon>Episquamata</taxon>
        <taxon>Laterata</taxon>
        <taxon>Teiioidea</taxon>
        <taxon>Teiidae</taxon>
        <taxon>Salvator</taxon>
    </lineage>
</organism>
<keyword evidence="3 5" id="KW-1133">Transmembrane helix</keyword>
<keyword evidence="8" id="KW-1185">Reference proteome</keyword>
<protein>
    <submittedName>
        <fullName evidence="7">HIG1 hypoxia inducible domain family member 1C</fullName>
    </submittedName>
</protein>
<evidence type="ECO:0000256" key="4">
    <source>
        <dbReference type="ARBA" id="ARBA00023136"/>
    </source>
</evidence>
<feature type="domain" description="HIG1" evidence="6">
    <location>
        <begin position="1"/>
        <end position="93"/>
    </location>
</feature>
<dbReference type="GO" id="GO:0001666">
    <property type="term" value="P:response to hypoxia"/>
    <property type="evidence" value="ECO:0007669"/>
    <property type="project" value="Ensembl"/>
</dbReference>
<dbReference type="GO" id="GO:0031966">
    <property type="term" value="C:mitochondrial membrane"/>
    <property type="evidence" value="ECO:0007669"/>
    <property type="project" value="UniProtKB-SubCell"/>
</dbReference>
<proteinExistence type="predicted"/>
<name>A0A8D0DNJ6_SALMN</name>
<keyword evidence="4 5" id="KW-0472">Membrane</keyword>
<reference evidence="7" key="2">
    <citation type="submission" date="2025-09" db="UniProtKB">
        <authorList>
            <consortium name="Ensembl"/>
        </authorList>
    </citation>
    <scope>IDENTIFICATION</scope>
</reference>
<dbReference type="Gene3D" id="6.10.140.1320">
    <property type="match status" value="1"/>
</dbReference>
<dbReference type="Pfam" id="PF04588">
    <property type="entry name" value="HIG_1_N"/>
    <property type="match status" value="1"/>
</dbReference>
<evidence type="ECO:0000256" key="1">
    <source>
        <dbReference type="ARBA" id="ARBA00004325"/>
    </source>
</evidence>
<keyword evidence="2 5" id="KW-0812">Transmembrane</keyword>
<reference evidence="7" key="1">
    <citation type="submission" date="2025-08" db="UniProtKB">
        <authorList>
            <consortium name="Ensembl"/>
        </authorList>
    </citation>
    <scope>IDENTIFICATION</scope>
</reference>
<dbReference type="InterPro" id="IPR007667">
    <property type="entry name" value="Hypoxia_induced_domain"/>
</dbReference>
<dbReference type="GeneTree" id="ENSGT00940000162804"/>
<feature type="transmembrane region" description="Helical" evidence="5">
    <location>
        <begin position="28"/>
        <end position="46"/>
    </location>
</feature>
<comment type="subcellular location">
    <subcellularLocation>
        <location evidence="1">Mitochondrion membrane</location>
    </subcellularLocation>
</comment>
<feature type="transmembrane region" description="Helical" evidence="5">
    <location>
        <begin position="66"/>
        <end position="84"/>
    </location>
</feature>
<dbReference type="OMA" id="RKDQKMS"/>
<dbReference type="PROSITE" id="PS51503">
    <property type="entry name" value="HIG1"/>
    <property type="match status" value="1"/>
</dbReference>
<dbReference type="AlphaFoldDB" id="A0A8D0DNJ6"/>
<evidence type="ECO:0000256" key="2">
    <source>
        <dbReference type="ARBA" id="ARBA00022692"/>
    </source>
</evidence>
<dbReference type="Ensembl" id="ENSSMRT00000012678.1">
    <property type="protein sequence ID" value="ENSSMRP00000010875.1"/>
    <property type="gene ID" value="ENSSMRG00000008599.1"/>
</dbReference>
<dbReference type="PANTHER" id="PTHR12297:SF10">
    <property type="entry name" value="HIG1 DOMAIN FAMILY MEMBER 1C"/>
    <property type="match status" value="1"/>
</dbReference>
<evidence type="ECO:0000313" key="8">
    <source>
        <dbReference type="Proteomes" id="UP000694421"/>
    </source>
</evidence>
<dbReference type="PANTHER" id="PTHR12297">
    <property type="entry name" value="HYPOXIA-INDUCBILE GENE 1 HIG1 -RELATED"/>
    <property type="match status" value="1"/>
</dbReference>
<sequence>MSSDDHWSPATEDDNQASKLAKKFRDTPFVPVGLAGCCAIVGYGLYKLKHRGSQKISIHLIHMRVAAQGFVVGALTIGVLYSMFKDFIKPPGSNGPKK</sequence>
<dbReference type="Proteomes" id="UP000694421">
    <property type="component" value="Unplaced"/>
</dbReference>
<dbReference type="InterPro" id="IPR050355">
    <property type="entry name" value="RCF1"/>
</dbReference>